<evidence type="ECO:0000313" key="2">
    <source>
        <dbReference type="EMBL" id="CAK1592323.1"/>
    </source>
</evidence>
<keyword evidence="1" id="KW-0472">Membrane</keyword>
<sequence length="81" mass="9581">MALYTILFGISIFMIALVITIIKKMFFHWKHEHIIERTTPFAIERPAVSVMIHTSRCLFQCRHYSGDVTVYDIISKNEYDE</sequence>
<reference evidence="2 3" key="1">
    <citation type="submission" date="2023-11" db="EMBL/GenBank/DDBJ databases">
        <authorList>
            <person name="Hedman E."/>
            <person name="Englund M."/>
            <person name="Stromberg M."/>
            <person name="Nyberg Akerstrom W."/>
            <person name="Nylinder S."/>
            <person name="Jareborg N."/>
            <person name="Kallberg Y."/>
            <person name="Kronander E."/>
        </authorList>
    </citation>
    <scope>NUCLEOTIDE SEQUENCE [LARGE SCALE GENOMIC DNA]</scope>
</reference>
<gene>
    <name evidence="2" type="ORF">PARMNEM_LOCUS12314</name>
</gene>
<name>A0AAV1LBL6_9NEOP</name>
<protein>
    <submittedName>
        <fullName evidence="2">Uncharacterized protein</fullName>
    </submittedName>
</protein>
<accession>A0AAV1LBL6</accession>
<proteinExistence type="predicted"/>
<evidence type="ECO:0000256" key="1">
    <source>
        <dbReference type="SAM" id="Phobius"/>
    </source>
</evidence>
<keyword evidence="1" id="KW-0812">Transmembrane</keyword>
<keyword evidence="1" id="KW-1133">Transmembrane helix</keyword>
<dbReference type="Proteomes" id="UP001314205">
    <property type="component" value="Unassembled WGS sequence"/>
</dbReference>
<evidence type="ECO:0000313" key="3">
    <source>
        <dbReference type="Proteomes" id="UP001314205"/>
    </source>
</evidence>
<keyword evidence="3" id="KW-1185">Reference proteome</keyword>
<dbReference type="EMBL" id="CAVLGL010000087">
    <property type="protein sequence ID" value="CAK1592323.1"/>
    <property type="molecule type" value="Genomic_DNA"/>
</dbReference>
<feature type="transmembrane region" description="Helical" evidence="1">
    <location>
        <begin position="6"/>
        <end position="27"/>
    </location>
</feature>
<dbReference type="AlphaFoldDB" id="A0AAV1LBL6"/>
<organism evidence="2 3">
    <name type="scientific">Parnassius mnemosyne</name>
    <name type="common">clouded apollo</name>
    <dbReference type="NCBI Taxonomy" id="213953"/>
    <lineage>
        <taxon>Eukaryota</taxon>
        <taxon>Metazoa</taxon>
        <taxon>Ecdysozoa</taxon>
        <taxon>Arthropoda</taxon>
        <taxon>Hexapoda</taxon>
        <taxon>Insecta</taxon>
        <taxon>Pterygota</taxon>
        <taxon>Neoptera</taxon>
        <taxon>Endopterygota</taxon>
        <taxon>Lepidoptera</taxon>
        <taxon>Glossata</taxon>
        <taxon>Ditrysia</taxon>
        <taxon>Papilionoidea</taxon>
        <taxon>Papilionidae</taxon>
        <taxon>Parnassiinae</taxon>
        <taxon>Parnassini</taxon>
        <taxon>Parnassius</taxon>
        <taxon>Driopa</taxon>
    </lineage>
</organism>
<comment type="caution">
    <text evidence="2">The sequence shown here is derived from an EMBL/GenBank/DDBJ whole genome shotgun (WGS) entry which is preliminary data.</text>
</comment>